<accession>A0ABU7V6Z0</accession>
<evidence type="ECO:0000259" key="1">
    <source>
        <dbReference type="Pfam" id="PF03551"/>
    </source>
</evidence>
<proteinExistence type="predicted"/>
<feature type="domain" description="Transcription regulator PadR N-terminal" evidence="1">
    <location>
        <begin position="30"/>
        <end position="100"/>
    </location>
</feature>
<sequence length="124" mass="14118">MQNRPSVAGLLESWESVFRQGLLTFWTFVVLDREASDVTMIRHGVERMSGGTYRPSEQVLYRQLRRHADVGLVDRRQEPTRYGPPRNLFSLSELGVTVLESFAARNIRPFAAAEVQAIIERGAK</sequence>
<dbReference type="InterPro" id="IPR036388">
    <property type="entry name" value="WH-like_DNA-bd_sf"/>
</dbReference>
<organism evidence="2 3">
    <name type="scientific">Microbacterium schleiferi</name>
    <dbReference type="NCBI Taxonomy" id="69362"/>
    <lineage>
        <taxon>Bacteria</taxon>
        <taxon>Bacillati</taxon>
        <taxon>Actinomycetota</taxon>
        <taxon>Actinomycetes</taxon>
        <taxon>Micrococcales</taxon>
        <taxon>Microbacteriaceae</taxon>
        <taxon>Microbacterium</taxon>
    </lineage>
</organism>
<gene>
    <name evidence="2" type="ORF">V2V91_09945</name>
</gene>
<reference evidence="2 3" key="1">
    <citation type="submission" date="2024-01" db="EMBL/GenBank/DDBJ databases">
        <title>the genome sequence of strain Microbacterium schleiferi NBRC 15075.</title>
        <authorList>
            <person name="Ding Y."/>
            <person name="Zhang G."/>
        </authorList>
    </citation>
    <scope>NUCLEOTIDE SEQUENCE [LARGE SCALE GENOMIC DNA]</scope>
    <source>
        <strain evidence="2 3">NBRC 15075</strain>
    </source>
</reference>
<keyword evidence="3" id="KW-1185">Reference proteome</keyword>
<dbReference type="EMBL" id="JAZHOV010000005">
    <property type="protein sequence ID" value="MEF2255451.1"/>
    <property type="molecule type" value="Genomic_DNA"/>
</dbReference>
<dbReference type="InterPro" id="IPR005149">
    <property type="entry name" value="Tscrpt_reg_PadR_N"/>
</dbReference>
<dbReference type="InterPro" id="IPR036390">
    <property type="entry name" value="WH_DNA-bd_sf"/>
</dbReference>
<dbReference type="SUPFAM" id="SSF46785">
    <property type="entry name" value="Winged helix' DNA-binding domain"/>
    <property type="match status" value="1"/>
</dbReference>
<dbReference type="Gene3D" id="1.10.10.10">
    <property type="entry name" value="Winged helix-like DNA-binding domain superfamily/Winged helix DNA-binding domain"/>
    <property type="match status" value="1"/>
</dbReference>
<protein>
    <submittedName>
        <fullName evidence="2">PadR family transcriptional regulator</fullName>
    </submittedName>
</protein>
<name>A0ABU7V6Z0_9MICO</name>
<evidence type="ECO:0000313" key="3">
    <source>
        <dbReference type="Proteomes" id="UP001351900"/>
    </source>
</evidence>
<dbReference type="RefSeq" id="WP_331791716.1">
    <property type="nucleotide sequence ID" value="NZ_BAAAUO010000011.1"/>
</dbReference>
<comment type="caution">
    <text evidence="2">The sequence shown here is derived from an EMBL/GenBank/DDBJ whole genome shotgun (WGS) entry which is preliminary data.</text>
</comment>
<dbReference type="Proteomes" id="UP001351900">
    <property type="component" value="Unassembled WGS sequence"/>
</dbReference>
<evidence type="ECO:0000313" key="2">
    <source>
        <dbReference type="EMBL" id="MEF2255451.1"/>
    </source>
</evidence>
<dbReference type="Pfam" id="PF03551">
    <property type="entry name" value="PadR"/>
    <property type="match status" value="1"/>
</dbReference>